<evidence type="ECO:0000313" key="2">
    <source>
        <dbReference type="Proteomes" id="UP001432027"/>
    </source>
</evidence>
<accession>A0AAV5SF51</accession>
<proteinExistence type="predicted"/>
<keyword evidence="2" id="KW-1185">Reference proteome</keyword>
<gene>
    <name evidence="1" type="ORF">PENTCL1PPCAC_3497</name>
</gene>
<name>A0AAV5SF51_9BILA</name>
<evidence type="ECO:0000313" key="1">
    <source>
        <dbReference type="EMBL" id="GMS81322.1"/>
    </source>
</evidence>
<dbReference type="AlphaFoldDB" id="A0AAV5SF51"/>
<comment type="caution">
    <text evidence="1">The sequence shown here is derived from an EMBL/GenBank/DDBJ whole genome shotgun (WGS) entry which is preliminary data.</text>
</comment>
<dbReference type="EMBL" id="BTSX01000001">
    <property type="protein sequence ID" value="GMS81322.1"/>
    <property type="molecule type" value="Genomic_DNA"/>
</dbReference>
<sequence>HDLFDDLPDPVALGLRRSWKHADRAEERLAVRDLRVLVERDLTAVRRTRWRLRAALDFDHLSRRVDDEAALVTECAERAPSSPRVRDGALGVLRQLSLISAAVELNNLLCGNEFQGTVAAFGSFWERFHSRPHRERLLLEVGPCQTWWSWWWWCAGHHSEHGRAP</sequence>
<feature type="non-terminal residue" evidence="1">
    <location>
        <position position="1"/>
    </location>
</feature>
<organism evidence="1 2">
    <name type="scientific">Pristionchus entomophagus</name>
    <dbReference type="NCBI Taxonomy" id="358040"/>
    <lineage>
        <taxon>Eukaryota</taxon>
        <taxon>Metazoa</taxon>
        <taxon>Ecdysozoa</taxon>
        <taxon>Nematoda</taxon>
        <taxon>Chromadorea</taxon>
        <taxon>Rhabditida</taxon>
        <taxon>Rhabditina</taxon>
        <taxon>Diplogasteromorpha</taxon>
        <taxon>Diplogasteroidea</taxon>
        <taxon>Neodiplogasteridae</taxon>
        <taxon>Pristionchus</taxon>
    </lineage>
</organism>
<protein>
    <submittedName>
        <fullName evidence="1">Uncharacterized protein</fullName>
    </submittedName>
</protein>
<reference evidence="1" key="1">
    <citation type="submission" date="2023-10" db="EMBL/GenBank/DDBJ databases">
        <title>Genome assembly of Pristionchus species.</title>
        <authorList>
            <person name="Yoshida K."/>
            <person name="Sommer R.J."/>
        </authorList>
    </citation>
    <scope>NUCLEOTIDE SEQUENCE</scope>
    <source>
        <strain evidence="1">RS0144</strain>
    </source>
</reference>
<dbReference type="Proteomes" id="UP001432027">
    <property type="component" value="Unassembled WGS sequence"/>
</dbReference>
<feature type="non-terminal residue" evidence="1">
    <location>
        <position position="165"/>
    </location>
</feature>